<sequence>MHAYLFPGQGTQFPGMGKELYEKSKLAQEYFKKANTILKYSITDVMFNGSAVDLKQTKFSQPAIFLHSYILAKTLGKGFKPDVVAGHSLGEISALAAIESLDFESALKLIAKRASLMQKVCEIENTGMAVVVGLYDVIVKDICDKVEGIVVPANYNALKQVVISGEIKALDEVCEKLRPGANRVFPLAVSGAFHSPFMEPIVEEFKSAIAETKFKKPICPIYQNVNALPIIDIELIKKNLVDQLTHPVMWRHTMLNMIKDGTTEFTEIGPGNFLRRLVRNINKNVIINGIS</sequence>
<evidence type="ECO:0000256" key="6">
    <source>
        <dbReference type="PIRNR" id="PIRNR000446"/>
    </source>
</evidence>
<dbReference type="PANTHER" id="PTHR42681">
    <property type="entry name" value="MALONYL-COA-ACYL CARRIER PROTEIN TRANSACYLASE, MITOCHONDRIAL"/>
    <property type="match status" value="1"/>
</dbReference>
<keyword evidence="10" id="KW-1185">Reference proteome</keyword>
<dbReference type="InterPro" id="IPR016036">
    <property type="entry name" value="Malonyl_transacylase_ACP-bd"/>
</dbReference>
<dbReference type="Gene3D" id="3.30.70.250">
    <property type="entry name" value="Malonyl-CoA ACP transacylase, ACP-binding"/>
    <property type="match status" value="1"/>
</dbReference>
<keyword evidence="3 6" id="KW-0808">Transferase</keyword>
<dbReference type="OrthoDB" id="9805460at2"/>
<evidence type="ECO:0000256" key="5">
    <source>
        <dbReference type="ARBA" id="ARBA00048462"/>
    </source>
</evidence>
<dbReference type="GO" id="GO:0005829">
    <property type="term" value="C:cytosol"/>
    <property type="evidence" value="ECO:0007669"/>
    <property type="project" value="TreeGrafter"/>
</dbReference>
<dbReference type="InterPro" id="IPR001227">
    <property type="entry name" value="Ac_transferase_dom_sf"/>
</dbReference>
<dbReference type="EMBL" id="FNZN01000001">
    <property type="protein sequence ID" value="SEK55504.1"/>
    <property type="molecule type" value="Genomic_DNA"/>
</dbReference>
<name>A0A1H7HZD5_9FLAO</name>
<proteinExistence type="inferred from homology"/>
<dbReference type="NCBIfam" id="TIGR00128">
    <property type="entry name" value="fabD"/>
    <property type="match status" value="1"/>
</dbReference>
<evidence type="ECO:0000313" key="10">
    <source>
        <dbReference type="Proteomes" id="UP000198990"/>
    </source>
</evidence>
<dbReference type="InterPro" id="IPR014043">
    <property type="entry name" value="Acyl_transferase_dom"/>
</dbReference>
<dbReference type="GO" id="GO:0006633">
    <property type="term" value="P:fatty acid biosynthetic process"/>
    <property type="evidence" value="ECO:0007669"/>
    <property type="project" value="TreeGrafter"/>
</dbReference>
<dbReference type="Proteomes" id="UP000198990">
    <property type="component" value="Unassembled WGS sequence"/>
</dbReference>
<dbReference type="InterPro" id="IPR004410">
    <property type="entry name" value="Malonyl_CoA-ACP_transAc_FabD"/>
</dbReference>
<dbReference type="SUPFAM" id="SSF55048">
    <property type="entry name" value="Probable ACP-binding domain of malonyl-CoA ACP transacylase"/>
    <property type="match status" value="1"/>
</dbReference>
<dbReference type="InterPro" id="IPR024925">
    <property type="entry name" value="Malonyl_CoA-ACP_transAc"/>
</dbReference>
<dbReference type="SMART" id="SM00827">
    <property type="entry name" value="PKS_AT"/>
    <property type="match status" value="1"/>
</dbReference>
<dbReference type="InterPro" id="IPR016035">
    <property type="entry name" value="Acyl_Trfase/lysoPLipase"/>
</dbReference>
<evidence type="ECO:0000256" key="7">
    <source>
        <dbReference type="PIRSR" id="PIRSR000446-1"/>
    </source>
</evidence>
<protein>
    <recommendedName>
        <fullName evidence="2 6">Malonyl CoA-acyl carrier protein transacylase</fullName>
        <ecNumber evidence="1 6">2.3.1.39</ecNumber>
    </recommendedName>
</protein>
<dbReference type="PIRSF" id="PIRSF000446">
    <property type="entry name" value="Mct"/>
    <property type="match status" value="1"/>
</dbReference>
<accession>A0A1H7HZD5</accession>
<dbReference type="AlphaFoldDB" id="A0A1H7HZD5"/>
<keyword evidence="4 6" id="KW-0012">Acyltransferase</keyword>
<gene>
    <name evidence="9" type="ORF">SAMN04488008_101700</name>
</gene>
<evidence type="ECO:0000256" key="2">
    <source>
        <dbReference type="ARBA" id="ARBA00018953"/>
    </source>
</evidence>
<evidence type="ECO:0000259" key="8">
    <source>
        <dbReference type="SMART" id="SM00827"/>
    </source>
</evidence>
<evidence type="ECO:0000256" key="4">
    <source>
        <dbReference type="ARBA" id="ARBA00023315"/>
    </source>
</evidence>
<dbReference type="PANTHER" id="PTHR42681:SF1">
    <property type="entry name" value="MALONYL-COA-ACYL CARRIER PROTEIN TRANSACYLASE, MITOCHONDRIAL"/>
    <property type="match status" value="1"/>
</dbReference>
<evidence type="ECO:0000256" key="1">
    <source>
        <dbReference type="ARBA" id="ARBA00013258"/>
    </source>
</evidence>
<organism evidence="9 10">
    <name type="scientific">Maribacter orientalis</name>
    <dbReference type="NCBI Taxonomy" id="228957"/>
    <lineage>
        <taxon>Bacteria</taxon>
        <taxon>Pseudomonadati</taxon>
        <taxon>Bacteroidota</taxon>
        <taxon>Flavobacteriia</taxon>
        <taxon>Flavobacteriales</taxon>
        <taxon>Flavobacteriaceae</taxon>
        <taxon>Maribacter</taxon>
    </lineage>
</organism>
<comment type="similarity">
    <text evidence="6">Belongs to the fabD family.</text>
</comment>
<dbReference type="InterPro" id="IPR050858">
    <property type="entry name" value="Mal-CoA-ACP_Trans/PKS_FabD"/>
</dbReference>
<feature type="active site" evidence="7">
    <location>
        <position position="88"/>
    </location>
</feature>
<comment type="catalytic activity">
    <reaction evidence="5 6">
        <text>holo-[ACP] + malonyl-CoA = malonyl-[ACP] + CoA</text>
        <dbReference type="Rhea" id="RHEA:41792"/>
        <dbReference type="Rhea" id="RHEA-COMP:9623"/>
        <dbReference type="Rhea" id="RHEA-COMP:9685"/>
        <dbReference type="ChEBI" id="CHEBI:57287"/>
        <dbReference type="ChEBI" id="CHEBI:57384"/>
        <dbReference type="ChEBI" id="CHEBI:64479"/>
        <dbReference type="ChEBI" id="CHEBI:78449"/>
        <dbReference type="EC" id="2.3.1.39"/>
    </reaction>
</comment>
<dbReference type="EC" id="2.3.1.39" evidence="1 6"/>
<feature type="active site" evidence="7">
    <location>
        <position position="194"/>
    </location>
</feature>
<dbReference type="Gene3D" id="3.40.366.10">
    <property type="entry name" value="Malonyl-Coenzyme A Acyl Carrier Protein, domain 2"/>
    <property type="match status" value="1"/>
</dbReference>
<evidence type="ECO:0000256" key="3">
    <source>
        <dbReference type="ARBA" id="ARBA00022679"/>
    </source>
</evidence>
<feature type="domain" description="Malonyl-CoA:ACP transacylase (MAT)" evidence="8">
    <location>
        <begin position="5"/>
        <end position="288"/>
    </location>
</feature>
<dbReference type="STRING" id="228957.SAMN04488008_101700"/>
<dbReference type="Pfam" id="PF00698">
    <property type="entry name" value="Acyl_transf_1"/>
    <property type="match status" value="1"/>
</dbReference>
<reference evidence="10" key="1">
    <citation type="submission" date="2016-10" db="EMBL/GenBank/DDBJ databases">
        <authorList>
            <person name="Varghese N."/>
            <person name="Submissions S."/>
        </authorList>
    </citation>
    <scope>NUCLEOTIDE SEQUENCE [LARGE SCALE GENOMIC DNA]</scope>
    <source>
        <strain evidence="10">DSM 16471</strain>
    </source>
</reference>
<dbReference type="SUPFAM" id="SSF52151">
    <property type="entry name" value="FabD/lysophospholipase-like"/>
    <property type="match status" value="1"/>
</dbReference>
<dbReference type="GO" id="GO:0004314">
    <property type="term" value="F:[acyl-carrier-protein] S-malonyltransferase activity"/>
    <property type="evidence" value="ECO:0007669"/>
    <property type="project" value="UniProtKB-EC"/>
</dbReference>
<evidence type="ECO:0000313" key="9">
    <source>
        <dbReference type="EMBL" id="SEK55504.1"/>
    </source>
</evidence>
<dbReference type="RefSeq" id="WP_091619869.1">
    <property type="nucleotide sequence ID" value="NZ_FNZN01000001.1"/>
</dbReference>